<name>A0ACB6QXH7_9PLEO</name>
<dbReference type="Proteomes" id="UP000799755">
    <property type="component" value="Unassembled WGS sequence"/>
</dbReference>
<organism evidence="1 2">
    <name type="scientific">Lindgomyces ingoldianus</name>
    <dbReference type="NCBI Taxonomy" id="673940"/>
    <lineage>
        <taxon>Eukaryota</taxon>
        <taxon>Fungi</taxon>
        <taxon>Dikarya</taxon>
        <taxon>Ascomycota</taxon>
        <taxon>Pezizomycotina</taxon>
        <taxon>Dothideomycetes</taxon>
        <taxon>Pleosporomycetidae</taxon>
        <taxon>Pleosporales</taxon>
        <taxon>Lindgomycetaceae</taxon>
        <taxon>Lindgomyces</taxon>
    </lineage>
</organism>
<proteinExistence type="predicted"/>
<dbReference type="EMBL" id="MU003504">
    <property type="protein sequence ID" value="KAF2471689.1"/>
    <property type="molecule type" value="Genomic_DNA"/>
</dbReference>
<reference evidence="1" key="1">
    <citation type="journal article" date="2020" name="Stud. Mycol.">
        <title>101 Dothideomycetes genomes: a test case for predicting lifestyles and emergence of pathogens.</title>
        <authorList>
            <person name="Haridas S."/>
            <person name="Albert R."/>
            <person name="Binder M."/>
            <person name="Bloem J."/>
            <person name="Labutti K."/>
            <person name="Salamov A."/>
            <person name="Andreopoulos B."/>
            <person name="Baker S."/>
            <person name="Barry K."/>
            <person name="Bills G."/>
            <person name="Bluhm B."/>
            <person name="Cannon C."/>
            <person name="Castanera R."/>
            <person name="Culley D."/>
            <person name="Daum C."/>
            <person name="Ezra D."/>
            <person name="Gonzalez J."/>
            <person name="Henrissat B."/>
            <person name="Kuo A."/>
            <person name="Liang C."/>
            <person name="Lipzen A."/>
            <person name="Lutzoni F."/>
            <person name="Magnuson J."/>
            <person name="Mondo S."/>
            <person name="Nolan M."/>
            <person name="Ohm R."/>
            <person name="Pangilinan J."/>
            <person name="Park H.-J."/>
            <person name="Ramirez L."/>
            <person name="Alfaro M."/>
            <person name="Sun H."/>
            <person name="Tritt A."/>
            <person name="Yoshinaga Y."/>
            <person name="Zwiers L.-H."/>
            <person name="Turgeon B."/>
            <person name="Goodwin S."/>
            <person name="Spatafora J."/>
            <person name="Crous P."/>
            <person name="Grigoriev I."/>
        </authorList>
    </citation>
    <scope>NUCLEOTIDE SEQUENCE</scope>
    <source>
        <strain evidence="1">ATCC 200398</strain>
    </source>
</reference>
<keyword evidence="2" id="KW-1185">Reference proteome</keyword>
<comment type="caution">
    <text evidence="1">The sequence shown here is derived from an EMBL/GenBank/DDBJ whole genome shotgun (WGS) entry which is preliminary data.</text>
</comment>
<sequence>MVCRLKGDTERHIERQVQESVATEAGAETQTERHSTAETTEAPPETDAEGEKIDGVTITKNEARSETESHKSYQATIEDDFEDLGTETASTISGTYTPPTTTEAPVEQ</sequence>
<evidence type="ECO:0000313" key="2">
    <source>
        <dbReference type="Proteomes" id="UP000799755"/>
    </source>
</evidence>
<gene>
    <name evidence="1" type="ORF">BDR25DRAFT_313609</name>
</gene>
<accession>A0ACB6QXH7</accession>
<protein>
    <submittedName>
        <fullName evidence="1">Uncharacterized protein</fullName>
    </submittedName>
</protein>
<evidence type="ECO:0000313" key="1">
    <source>
        <dbReference type="EMBL" id="KAF2471689.1"/>
    </source>
</evidence>